<comment type="caution">
    <text evidence="1">The sequence shown here is derived from an EMBL/GenBank/DDBJ whole genome shotgun (WGS) entry which is preliminary data.</text>
</comment>
<dbReference type="Proteomes" id="UP000589373">
    <property type="component" value="Unassembled WGS sequence"/>
</dbReference>
<protein>
    <submittedName>
        <fullName evidence="1">Uncharacterized protein</fullName>
    </submittedName>
</protein>
<dbReference type="EMBL" id="JAAZCD010000231">
    <property type="protein sequence ID" value="NLD32632.1"/>
    <property type="molecule type" value="Genomic_DNA"/>
</dbReference>
<reference evidence="1 2" key="1">
    <citation type="journal article" date="2020" name="Biotechnol. Biofuels">
        <title>New insights from the biogas microbiome by comprehensive genome-resolved metagenomics of nearly 1600 species originating from multiple anaerobic digesters.</title>
        <authorList>
            <person name="Campanaro S."/>
            <person name="Treu L."/>
            <person name="Rodriguez-R L.M."/>
            <person name="Kovalovszki A."/>
            <person name="Ziels R.M."/>
            <person name="Maus I."/>
            <person name="Zhu X."/>
            <person name="Kougias P.G."/>
            <person name="Basile A."/>
            <person name="Luo G."/>
            <person name="Schluter A."/>
            <person name="Konstantinidis K.T."/>
            <person name="Angelidaki I."/>
        </authorList>
    </citation>
    <scope>NUCLEOTIDE SEQUENCE [LARGE SCALE GENOMIC DNA]</scope>
    <source>
        <strain evidence="1">AS07pgkLD_105</strain>
    </source>
</reference>
<gene>
    <name evidence="1" type="ORF">GX662_10335</name>
</gene>
<sequence>MKRQEQEAMKRIEELLHEYPDERYCPHVLREDLETLVKLIEKAQKSPVASDQL</sequence>
<evidence type="ECO:0000313" key="1">
    <source>
        <dbReference type="EMBL" id="NLD32632.1"/>
    </source>
</evidence>
<dbReference type="AlphaFoldDB" id="A0A847D6E5"/>
<dbReference type="RefSeq" id="WP_276647427.1">
    <property type="nucleotide sequence ID" value="NZ_JAAZCD010000231.1"/>
</dbReference>
<name>A0A847D6E5_9LACT</name>
<evidence type="ECO:0000313" key="2">
    <source>
        <dbReference type="Proteomes" id="UP000589373"/>
    </source>
</evidence>
<accession>A0A847D6E5</accession>
<organism evidence="1 2">
    <name type="scientific">Trichococcus flocculiformis</name>
    <dbReference type="NCBI Taxonomy" id="82803"/>
    <lineage>
        <taxon>Bacteria</taxon>
        <taxon>Bacillati</taxon>
        <taxon>Bacillota</taxon>
        <taxon>Bacilli</taxon>
        <taxon>Lactobacillales</taxon>
        <taxon>Carnobacteriaceae</taxon>
        <taxon>Trichococcus</taxon>
    </lineage>
</organism>
<proteinExistence type="predicted"/>